<keyword evidence="1" id="KW-0863">Zinc-finger</keyword>
<evidence type="ECO:0000259" key="3">
    <source>
        <dbReference type="PROSITE" id="PS50103"/>
    </source>
</evidence>
<feature type="region of interest" description="Disordered" evidence="2">
    <location>
        <begin position="455"/>
        <end position="653"/>
    </location>
</feature>
<name>K0KHG0_WICCF</name>
<feature type="region of interest" description="Disordered" evidence="2">
    <location>
        <begin position="36"/>
        <end position="55"/>
    </location>
</feature>
<feature type="compositionally biased region" description="Polar residues" evidence="2">
    <location>
        <begin position="1063"/>
        <end position="1082"/>
    </location>
</feature>
<dbReference type="GO" id="GO:0008270">
    <property type="term" value="F:zinc ion binding"/>
    <property type="evidence" value="ECO:0007669"/>
    <property type="project" value="UniProtKB-KW"/>
</dbReference>
<feature type="region of interest" description="Disordered" evidence="2">
    <location>
        <begin position="681"/>
        <end position="717"/>
    </location>
</feature>
<feature type="domain" description="C3H1-type" evidence="3">
    <location>
        <begin position="1288"/>
        <end position="1313"/>
    </location>
</feature>
<feature type="compositionally biased region" description="Polar residues" evidence="2">
    <location>
        <begin position="1110"/>
        <end position="1121"/>
    </location>
</feature>
<feature type="compositionally biased region" description="Polar residues" evidence="2">
    <location>
        <begin position="617"/>
        <end position="629"/>
    </location>
</feature>
<feature type="compositionally biased region" description="Low complexity" evidence="2">
    <location>
        <begin position="908"/>
        <end position="919"/>
    </location>
</feature>
<feature type="region of interest" description="Disordered" evidence="2">
    <location>
        <begin position="798"/>
        <end position="1267"/>
    </location>
</feature>
<feature type="compositionally biased region" description="Polar residues" evidence="2">
    <location>
        <begin position="1241"/>
        <end position="1252"/>
    </location>
</feature>
<evidence type="ECO:0000313" key="4">
    <source>
        <dbReference type="EMBL" id="CCH41617.1"/>
    </source>
</evidence>
<dbReference type="Proteomes" id="UP000009328">
    <property type="component" value="Unassembled WGS sequence"/>
</dbReference>
<dbReference type="PROSITE" id="PS50103">
    <property type="entry name" value="ZF_C3H1"/>
    <property type="match status" value="1"/>
</dbReference>
<evidence type="ECO:0000313" key="5">
    <source>
        <dbReference type="Proteomes" id="UP000009328"/>
    </source>
</evidence>
<protein>
    <recommendedName>
        <fullName evidence="3">C3H1-type domain-containing protein</fullName>
    </recommendedName>
</protein>
<sequence length="1326" mass="147906">MQQSPSLLFDSLPVGFTNHYNQNNNINIHHQLNLVPNDENGQMNRSPTPRDDQLNQLFPNAAATSPDQGKFNINNNNNNNNNTMVTSPIQAQAMDNGNSHFTLDSATKSDLLNSDQLLDLYHITKINYLDAQDRLVKEGFQSREIYQELDYVQKQLSYKCEQYFNQLLDAARVDPDIFKKLRDLADTKKNPPTVKKTITVIEQRKSADSDSGSDQESESESDIELIGYGSSADDVFKVSDFEEPKVIANADSDKAKDVEETKTNKENTRNLTAESDDEPRLNITKQFEELEVNFKDIISKVNNNNMDRNEACNLFKQSLPILKFFKDPNRLFGLIKSSILEISKDTYGTDYDIRYDLTDNLVKSLSKDVELFNLLSKDTKLLKRVANWLRYDLSKDNTKNIESCYLFIENLRLTLTKLEEIKLDSVMSYTVKNKPGFKVICDRIFDQGAKLEGRVLKSKESSPVTAANTTNNTKIPSTPAPSTQQQQSQPPQQQSRSVPPPPPTSSSFSRSGKPEVKAKKPTVTNSAFSRRPNSANNDTANVNQAPKPTIVNNGVLPTARPTPFKSTAATTSTNTSTASSSTSAAEKQSEAPSKKWSLHKYINNGKRKVSGSEASGKPNTATTPGSTSKPGKKSTGILLTLSDEERRNRRKKTVRFSGNLTQVKEFESDVIHQFSGVNRAKAMENSEAQALKAQKEADEENSNQKGPNSRSNEKLSISHGDVEEFVISPWNTLRSMELVEDCDESAVTRGGLREVEAYIDPKVPDLSGKPASQTYSPYEPKGLIVEEIDDDYEIPDVSIDEPTNIVDNAANSKLDPTDINDNIENTHGFDDSPNEDKNVNHDPEVLNLLDDDDMLDYYENNAEDDKDASTGSDTRDKRDEKVMNNAQIENPNDSTNELNANVDNKDNQAATGTAQAPTQSLSTDHKHQKLFESLKKLQSLTSPPPQEISNSTAPQNTQTTQNDTDQQSESPELRQSITIADLMSRSKPISKPRTLISDDSVNGTENFNSGSNTNDGLLPSATFANGNSTTNKNDVPTGPSSKRSDGPTRVFKIKGAAFREDSQSPPAGPTSSRSDVWVNTNKRPLEKDSHLDHTRKLSSSQKDHKDRYEPSTSVHYSNENLPINGFTHAAQNGTSRDRRTSADELFPRKSTPPPFENRSTNDKEELFPSTRGKILPTSPKAREYPSRGAGRSSIHRSSTSGTSTSPINHRESGEHHPSTNERSRDVQAREYPSRGGRPSIHRSSTSGTSTGPINHRELGESHPSAKETIFDKRLRDVRYHVKTYTKMNKYTQVCKFFPKCDFGEGCHYLHLNEYSPKHLRYETYRP</sequence>
<feature type="compositionally biased region" description="Polar residues" evidence="2">
    <location>
        <begin position="968"/>
        <end position="978"/>
    </location>
</feature>
<proteinExistence type="predicted"/>
<feature type="compositionally biased region" description="Low complexity" evidence="2">
    <location>
        <begin position="1190"/>
        <end position="1205"/>
    </location>
</feature>
<feature type="compositionally biased region" description="Basic and acidic residues" evidence="2">
    <location>
        <begin position="1135"/>
        <end position="1147"/>
    </location>
</feature>
<evidence type="ECO:0000256" key="2">
    <source>
        <dbReference type="SAM" id="MobiDB-lite"/>
    </source>
</evidence>
<dbReference type="STRING" id="1206466.K0KHG0"/>
<feature type="compositionally biased region" description="Low complexity" evidence="2">
    <location>
        <begin position="566"/>
        <end position="585"/>
    </location>
</feature>
<organism evidence="4 5">
    <name type="scientific">Wickerhamomyces ciferrii (strain ATCC 14091 / BCRC 22168 / CBS 111 / JCM 3599 / NBRC 0793 / NRRL Y-1031 F-60-10)</name>
    <name type="common">Yeast</name>
    <name type="synonym">Pichia ciferrii</name>
    <dbReference type="NCBI Taxonomy" id="1206466"/>
    <lineage>
        <taxon>Eukaryota</taxon>
        <taxon>Fungi</taxon>
        <taxon>Dikarya</taxon>
        <taxon>Ascomycota</taxon>
        <taxon>Saccharomycotina</taxon>
        <taxon>Saccharomycetes</taxon>
        <taxon>Phaffomycetales</taxon>
        <taxon>Wickerhamomycetaceae</taxon>
        <taxon>Wickerhamomyces</taxon>
    </lineage>
</organism>
<evidence type="ECO:0000256" key="1">
    <source>
        <dbReference type="PROSITE-ProRule" id="PRU00723"/>
    </source>
</evidence>
<feature type="compositionally biased region" description="Polar residues" evidence="2">
    <location>
        <begin position="997"/>
        <end position="1015"/>
    </location>
</feature>
<dbReference type="HOGENOM" id="CLU_259455_0_0_1"/>
<keyword evidence="1" id="KW-0862">Zinc</keyword>
<feature type="compositionally biased region" description="Basic and acidic residues" evidence="2">
    <location>
        <begin position="1254"/>
        <end position="1267"/>
    </location>
</feature>
<gene>
    <name evidence="4" type="ORF">BN7_1158</name>
</gene>
<dbReference type="InterPro" id="IPR000571">
    <property type="entry name" value="Znf_CCCH"/>
</dbReference>
<feature type="compositionally biased region" description="Low complexity" evidence="2">
    <location>
        <begin position="476"/>
        <end position="497"/>
    </location>
</feature>
<dbReference type="InParanoid" id="K0KHG0"/>
<feature type="zinc finger region" description="C3H1-type" evidence="1">
    <location>
        <begin position="1288"/>
        <end position="1313"/>
    </location>
</feature>
<feature type="compositionally biased region" description="Polar residues" evidence="2">
    <location>
        <begin position="461"/>
        <end position="475"/>
    </location>
</feature>
<feature type="compositionally biased region" description="Basic and acidic residues" evidence="2">
    <location>
        <begin position="827"/>
        <end position="844"/>
    </location>
</feature>
<feature type="compositionally biased region" description="Basic and acidic residues" evidence="2">
    <location>
        <begin position="1083"/>
        <end position="1109"/>
    </location>
</feature>
<keyword evidence="1" id="KW-0479">Metal-binding</keyword>
<feature type="compositionally biased region" description="Low complexity" evidence="2">
    <location>
        <begin position="955"/>
        <end position="967"/>
    </location>
</feature>
<keyword evidence="5" id="KW-1185">Reference proteome</keyword>
<reference evidence="4 5" key="1">
    <citation type="journal article" date="2012" name="Eukaryot. Cell">
        <title>Draft genome sequence of Wickerhamomyces ciferrii NRRL Y-1031 F-60-10.</title>
        <authorList>
            <person name="Schneider J."/>
            <person name="Andrea H."/>
            <person name="Blom J."/>
            <person name="Jaenicke S."/>
            <person name="Ruckert C."/>
            <person name="Schorsch C."/>
            <person name="Szczepanowski R."/>
            <person name="Farwick M."/>
            <person name="Goesmann A."/>
            <person name="Puhler A."/>
            <person name="Schaffer S."/>
            <person name="Tauch A."/>
            <person name="Kohler T."/>
            <person name="Brinkrolf K."/>
        </authorList>
    </citation>
    <scope>NUCLEOTIDE SEQUENCE [LARGE SCALE GENOMIC DNA]</scope>
    <source>
        <strain evidence="5">ATCC 14091 / BCRC 22168 / CBS 111 / JCM 3599 / NBRC 0793 / NRRL Y-1031 F-60-10</strain>
    </source>
</reference>
<feature type="compositionally biased region" description="Polar residues" evidence="2">
    <location>
        <begin position="884"/>
        <end position="902"/>
    </location>
</feature>
<feature type="compositionally biased region" description="Acidic residues" evidence="2">
    <location>
        <begin position="849"/>
        <end position="866"/>
    </location>
</feature>
<feature type="compositionally biased region" description="Polar residues" evidence="2">
    <location>
        <begin position="936"/>
        <end position="954"/>
    </location>
</feature>
<feature type="compositionally biased region" description="Acidic residues" evidence="2">
    <location>
        <begin position="211"/>
        <end position="222"/>
    </location>
</feature>
<feature type="compositionally biased region" description="Polar residues" evidence="2">
    <location>
        <begin position="522"/>
        <end position="552"/>
    </location>
</feature>
<feature type="region of interest" description="Disordered" evidence="2">
    <location>
        <begin position="195"/>
        <end position="222"/>
    </location>
</feature>
<accession>K0KHG0</accession>
<feature type="compositionally biased region" description="Basic and acidic residues" evidence="2">
    <location>
        <begin position="923"/>
        <end position="935"/>
    </location>
</feature>
<comment type="caution">
    <text evidence="4">The sequence shown here is derived from an EMBL/GenBank/DDBJ whole genome shotgun (WGS) entry which is preliminary data.</text>
</comment>
<feature type="region of interest" description="Disordered" evidence="2">
    <location>
        <begin position="252"/>
        <end position="275"/>
    </location>
</feature>
<feature type="compositionally biased region" description="Basic and acidic residues" evidence="2">
    <location>
        <begin position="873"/>
        <end position="882"/>
    </location>
</feature>
<dbReference type="EMBL" id="CAIF01000026">
    <property type="protein sequence ID" value="CCH41617.1"/>
    <property type="molecule type" value="Genomic_DNA"/>
</dbReference>
<feature type="compositionally biased region" description="Basic and acidic residues" evidence="2">
    <location>
        <begin position="252"/>
        <end position="268"/>
    </location>
</feature>
<feature type="compositionally biased region" description="Basic and acidic residues" evidence="2">
    <location>
        <begin position="1208"/>
        <end position="1232"/>
    </location>
</feature>
<feature type="compositionally biased region" description="Polar residues" evidence="2">
    <location>
        <begin position="1022"/>
        <end position="1041"/>
    </location>
</feature>